<sequence length="135" mass="14280">MKYIGIYIAFAFFSTLLGGCGSSGCNVIPNTTVHSGFSQGSHPKLFAAMGADYVDGGVCGLIVYNTGDGFVAFDRCSPVNPEKRNRVELYGSSIAHDPVSGAKWLLKDGSPLAIAECPLKPYRVGKFGTSYTVSN</sequence>
<keyword evidence="2" id="KW-1185">Reference proteome</keyword>
<dbReference type="RefSeq" id="WP_210355670.1">
    <property type="nucleotide sequence ID" value="NZ_JAEQMU010000005.1"/>
</dbReference>
<protein>
    <recommendedName>
        <fullName evidence="3">Rieske domain-containing protein</fullName>
    </recommendedName>
</protein>
<organism evidence="1 2">
    <name type="scientific">Sphingobacterium tabacisoli</name>
    <dbReference type="NCBI Taxonomy" id="2044855"/>
    <lineage>
        <taxon>Bacteria</taxon>
        <taxon>Pseudomonadati</taxon>
        <taxon>Bacteroidota</taxon>
        <taxon>Sphingobacteriia</taxon>
        <taxon>Sphingobacteriales</taxon>
        <taxon>Sphingobacteriaceae</taxon>
        <taxon>Sphingobacterium</taxon>
    </lineage>
</organism>
<dbReference type="Proteomes" id="UP001597440">
    <property type="component" value="Unassembled WGS sequence"/>
</dbReference>
<evidence type="ECO:0000313" key="2">
    <source>
        <dbReference type="Proteomes" id="UP001597440"/>
    </source>
</evidence>
<gene>
    <name evidence="1" type="ORF">ACFSQW_05965</name>
</gene>
<evidence type="ECO:0008006" key="3">
    <source>
        <dbReference type="Google" id="ProtNLM"/>
    </source>
</evidence>
<dbReference type="PROSITE" id="PS51257">
    <property type="entry name" value="PROKAR_LIPOPROTEIN"/>
    <property type="match status" value="1"/>
</dbReference>
<reference evidence="2" key="1">
    <citation type="journal article" date="2019" name="Int. J. Syst. Evol. Microbiol.">
        <title>The Global Catalogue of Microorganisms (GCM) 10K type strain sequencing project: providing services to taxonomists for standard genome sequencing and annotation.</title>
        <authorList>
            <consortium name="The Broad Institute Genomics Platform"/>
            <consortium name="The Broad Institute Genome Sequencing Center for Infectious Disease"/>
            <person name="Wu L."/>
            <person name="Ma J."/>
        </authorList>
    </citation>
    <scope>NUCLEOTIDE SEQUENCE [LARGE SCALE GENOMIC DNA]</scope>
    <source>
        <strain evidence="2">KCTC 52298</strain>
    </source>
</reference>
<comment type="caution">
    <text evidence="1">The sequence shown here is derived from an EMBL/GenBank/DDBJ whole genome shotgun (WGS) entry which is preliminary data.</text>
</comment>
<proteinExistence type="predicted"/>
<name>A0ABW5KYC0_9SPHI</name>
<accession>A0ABW5KYC0</accession>
<dbReference type="EMBL" id="JBHULD010000007">
    <property type="protein sequence ID" value="MFD2553927.1"/>
    <property type="molecule type" value="Genomic_DNA"/>
</dbReference>
<evidence type="ECO:0000313" key="1">
    <source>
        <dbReference type="EMBL" id="MFD2553927.1"/>
    </source>
</evidence>